<keyword evidence="2" id="KW-0902">Two-component regulatory system</keyword>
<dbReference type="GO" id="GO:0032993">
    <property type="term" value="C:protein-DNA complex"/>
    <property type="evidence" value="ECO:0007669"/>
    <property type="project" value="TreeGrafter"/>
</dbReference>
<dbReference type="SMART" id="SM00862">
    <property type="entry name" value="Trans_reg_C"/>
    <property type="match status" value="1"/>
</dbReference>
<dbReference type="PATRIC" id="fig|42253.5.peg.2591"/>
<sequence>MAKILIVEDMESVVTLLRTILEREGFDVVSVQDGLEALEAVRREKPDLMLLDLILPGLDGLEVLRRVRNDPPTADLPVIILSGKEEERDKVIGLEIGADDYITKPFQANELIARVKSRLRRSATAEPARVLRVGNLEMQLDRYTVTLAGKPIHLTSKEFNLLRALIMTNGRVLSRDALFESVWGHHKDADLQSRTIDVHIRSLRNKLGPEGRRIYTVRNVGYRLDPGSPQPT</sequence>
<accession>A0A0K2GDK6</accession>
<dbReference type="CDD" id="cd00383">
    <property type="entry name" value="trans_reg_C"/>
    <property type="match status" value="1"/>
</dbReference>
<dbReference type="Pfam" id="PF00072">
    <property type="entry name" value="Response_reg"/>
    <property type="match status" value="1"/>
</dbReference>
<dbReference type="EMBL" id="CP011801">
    <property type="protein sequence ID" value="ALA59033.1"/>
    <property type="molecule type" value="Genomic_DNA"/>
</dbReference>
<protein>
    <submittedName>
        <fullName evidence="10">Alkaline phosphatase synthesis transcriptional regulatory protein phoP</fullName>
    </submittedName>
</protein>
<evidence type="ECO:0000256" key="6">
    <source>
        <dbReference type="PROSITE-ProRule" id="PRU00169"/>
    </source>
</evidence>
<evidence type="ECO:0000256" key="7">
    <source>
        <dbReference type="PROSITE-ProRule" id="PRU01091"/>
    </source>
</evidence>
<evidence type="ECO:0000256" key="2">
    <source>
        <dbReference type="ARBA" id="ARBA00023012"/>
    </source>
</evidence>
<keyword evidence="4 7" id="KW-0238">DNA-binding</keyword>
<dbReference type="AlphaFoldDB" id="A0A0K2GDK6"/>
<evidence type="ECO:0000313" key="11">
    <source>
        <dbReference type="Proteomes" id="UP000069205"/>
    </source>
</evidence>
<keyword evidence="3" id="KW-0805">Transcription regulation</keyword>
<reference evidence="10 11" key="1">
    <citation type="journal article" date="2015" name="Proc. Natl. Acad. Sci. U.S.A.">
        <title>Expanded metabolic versatility of ubiquitous nitrite-oxidizing bacteria from the genus Nitrospira.</title>
        <authorList>
            <person name="Koch H."/>
            <person name="Lucker S."/>
            <person name="Albertsen M."/>
            <person name="Kitzinger K."/>
            <person name="Herbold C."/>
            <person name="Spieck E."/>
            <person name="Nielsen P.H."/>
            <person name="Wagner M."/>
            <person name="Daims H."/>
        </authorList>
    </citation>
    <scope>NUCLEOTIDE SEQUENCE [LARGE SCALE GENOMIC DNA]</scope>
    <source>
        <strain evidence="10 11">NSP M-1</strain>
    </source>
</reference>
<dbReference type="InterPro" id="IPR001867">
    <property type="entry name" value="OmpR/PhoB-type_DNA-bd"/>
</dbReference>
<feature type="modified residue" description="4-aspartylphosphate" evidence="6">
    <location>
        <position position="52"/>
    </location>
</feature>
<evidence type="ECO:0000256" key="4">
    <source>
        <dbReference type="ARBA" id="ARBA00023125"/>
    </source>
</evidence>
<dbReference type="InterPro" id="IPR039420">
    <property type="entry name" value="WalR-like"/>
</dbReference>
<dbReference type="KEGG" id="nmv:NITMOv2_2620"/>
<dbReference type="RefSeq" id="WP_053380116.1">
    <property type="nucleotide sequence ID" value="NZ_CP011801.1"/>
</dbReference>
<evidence type="ECO:0000259" key="9">
    <source>
        <dbReference type="PROSITE" id="PS51755"/>
    </source>
</evidence>
<dbReference type="InterPro" id="IPR001789">
    <property type="entry name" value="Sig_transdc_resp-reg_receiver"/>
</dbReference>
<dbReference type="OrthoDB" id="9790454at2"/>
<evidence type="ECO:0000259" key="8">
    <source>
        <dbReference type="PROSITE" id="PS50110"/>
    </source>
</evidence>
<dbReference type="PANTHER" id="PTHR48111">
    <property type="entry name" value="REGULATOR OF RPOS"/>
    <property type="match status" value="1"/>
</dbReference>
<dbReference type="PANTHER" id="PTHR48111:SF1">
    <property type="entry name" value="TWO-COMPONENT RESPONSE REGULATOR ORR33"/>
    <property type="match status" value="1"/>
</dbReference>
<dbReference type="Pfam" id="PF00486">
    <property type="entry name" value="Trans_reg_C"/>
    <property type="match status" value="1"/>
</dbReference>
<dbReference type="Gene3D" id="1.10.10.10">
    <property type="entry name" value="Winged helix-like DNA-binding domain superfamily/Winged helix DNA-binding domain"/>
    <property type="match status" value="1"/>
</dbReference>
<dbReference type="PROSITE" id="PS50110">
    <property type="entry name" value="RESPONSE_REGULATORY"/>
    <property type="match status" value="1"/>
</dbReference>
<evidence type="ECO:0000256" key="1">
    <source>
        <dbReference type="ARBA" id="ARBA00022553"/>
    </source>
</evidence>
<dbReference type="SUPFAM" id="SSF52172">
    <property type="entry name" value="CheY-like"/>
    <property type="match status" value="1"/>
</dbReference>
<keyword evidence="1 6" id="KW-0597">Phosphoprotein</keyword>
<proteinExistence type="predicted"/>
<gene>
    <name evidence="10" type="primary">phoP</name>
    <name evidence="10" type="ORF">NITMOv2_2620</name>
</gene>
<evidence type="ECO:0000313" key="10">
    <source>
        <dbReference type="EMBL" id="ALA59033.1"/>
    </source>
</evidence>
<dbReference type="Gene3D" id="3.40.50.2300">
    <property type="match status" value="1"/>
</dbReference>
<organism evidence="10 11">
    <name type="scientific">Nitrospira moscoviensis</name>
    <dbReference type="NCBI Taxonomy" id="42253"/>
    <lineage>
        <taxon>Bacteria</taxon>
        <taxon>Pseudomonadati</taxon>
        <taxon>Nitrospirota</taxon>
        <taxon>Nitrospiria</taxon>
        <taxon>Nitrospirales</taxon>
        <taxon>Nitrospiraceae</taxon>
        <taxon>Nitrospira</taxon>
    </lineage>
</organism>
<feature type="DNA-binding region" description="OmpR/PhoB-type" evidence="7">
    <location>
        <begin position="128"/>
        <end position="226"/>
    </location>
</feature>
<dbReference type="Gene3D" id="6.10.250.690">
    <property type="match status" value="1"/>
</dbReference>
<dbReference type="STRING" id="42253.NITMOv2_2620"/>
<dbReference type="Proteomes" id="UP000069205">
    <property type="component" value="Chromosome"/>
</dbReference>
<dbReference type="GO" id="GO:0005829">
    <property type="term" value="C:cytosol"/>
    <property type="evidence" value="ECO:0007669"/>
    <property type="project" value="TreeGrafter"/>
</dbReference>
<evidence type="ECO:0000256" key="5">
    <source>
        <dbReference type="ARBA" id="ARBA00023163"/>
    </source>
</evidence>
<feature type="domain" description="OmpR/PhoB-type" evidence="9">
    <location>
        <begin position="128"/>
        <end position="226"/>
    </location>
</feature>
<dbReference type="GO" id="GO:0000976">
    <property type="term" value="F:transcription cis-regulatory region binding"/>
    <property type="evidence" value="ECO:0007669"/>
    <property type="project" value="TreeGrafter"/>
</dbReference>
<name>A0A0K2GDK6_NITMO</name>
<dbReference type="GO" id="GO:0000156">
    <property type="term" value="F:phosphorelay response regulator activity"/>
    <property type="evidence" value="ECO:0007669"/>
    <property type="project" value="TreeGrafter"/>
</dbReference>
<feature type="domain" description="Response regulatory" evidence="8">
    <location>
        <begin position="3"/>
        <end position="119"/>
    </location>
</feature>
<dbReference type="SMART" id="SM00448">
    <property type="entry name" value="REC"/>
    <property type="match status" value="1"/>
</dbReference>
<dbReference type="InterPro" id="IPR011006">
    <property type="entry name" value="CheY-like_superfamily"/>
</dbReference>
<dbReference type="InterPro" id="IPR036388">
    <property type="entry name" value="WH-like_DNA-bd_sf"/>
</dbReference>
<keyword evidence="11" id="KW-1185">Reference proteome</keyword>
<keyword evidence="5" id="KW-0804">Transcription</keyword>
<dbReference type="PROSITE" id="PS51755">
    <property type="entry name" value="OMPR_PHOB"/>
    <property type="match status" value="1"/>
</dbReference>
<evidence type="ECO:0000256" key="3">
    <source>
        <dbReference type="ARBA" id="ARBA00023015"/>
    </source>
</evidence>
<dbReference type="GO" id="GO:0006355">
    <property type="term" value="P:regulation of DNA-templated transcription"/>
    <property type="evidence" value="ECO:0007669"/>
    <property type="project" value="InterPro"/>
</dbReference>